<dbReference type="InterPro" id="IPR003010">
    <property type="entry name" value="C-N_Hydrolase"/>
</dbReference>
<dbReference type="InterPro" id="IPR036526">
    <property type="entry name" value="C-N_Hydrolase_sf"/>
</dbReference>
<dbReference type="PANTHER" id="PTHR43674:SF2">
    <property type="entry name" value="BETA-UREIDOPROPIONASE"/>
    <property type="match status" value="1"/>
</dbReference>
<feature type="domain" description="CN hydrolase" evidence="2">
    <location>
        <begin position="8"/>
        <end position="246"/>
    </location>
</feature>
<dbReference type="PATRIC" id="fig|1543721.4.peg.3696"/>
<evidence type="ECO:0000313" key="4">
    <source>
        <dbReference type="Proteomes" id="UP000034410"/>
    </source>
</evidence>
<keyword evidence="1 3" id="KW-0378">Hydrolase</keyword>
<organism evidence="3 4">
    <name type="scientific">Sedimenticola thiotaurini</name>
    <dbReference type="NCBI Taxonomy" id="1543721"/>
    <lineage>
        <taxon>Bacteria</taxon>
        <taxon>Pseudomonadati</taxon>
        <taxon>Pseudomonadota</taxon>
        <taxon>Gammaproteobacteria</taxon>
        <taxon>Chromatiales</taxon>
        <taxon>Sedimenticolaceae</taxon>
        <taxon>Sedimenticola</taxon>
    </lineage>
</organism>
<gene>
    <name evidence="3" type="ORF">AAY24_17845</name>
</gene>
<dbReference type="PROSITE" id="PS50263">
    <property type="entry name" value="CN_HYDROLASE"/>
    <property type="match status" value="2"/>
</dbReference>
<dbReference type="PANTHER" id="PTHR43674">
    <property type="entry name" value="NITRILASE C965.09-RELATED"/>
    <property type="match status" value="1"/>
</dbReference>
<dbReference type="AlphaFoldDB" id="A0A0F7K018"/>
<reference evidence="3 4" key="1">
    <citation type="journal article" date="2015" name="Genome Announc.">
        <title>Complete Genome Sequence of Sedimenticola thiotaurini Strain SIP-G1, a Polyphosphate- and Polyhydroxyalkanoate-Accumulating Sulfur-Oxidizing Gammaproteobacterium Isolated from Salt Marsh Sediments.</title>
        <authorList>
            <person name="Flood B.E."/>
            <person name="Jones D.S."/>
            <person name="Bailey J.V."/>
        </authorList>
    </citation>
    <scope>NUCLEOTIDE SEQUENCE [LARGE SCALE GENOMIC DNA]</scope>
    <source>
        <strain evidence="3 4">SIP-G1</strain>
    </source>
</reference>
<dbReference type="EMBL" id="CP011412">
    <property type="protein sequence ID" value="AKH21896.1"/>
    <property type="molecule type" value="Genomic_DNA"/>
</dbReference>
<dbReference type="InterPro" id="IPR050345">
    <property type="entry name" value="Aliph_Amidase/BUP"/>
</dbReference>
<dbReference type="RefSeq" id="WP_046860817.1">
    <property type="nucleotide sequence ID" value="NZ_CP011412.1"/>
</dbReference>
<evidence type="ECO:0000256" key="1">
    <source>
        <dbReference type="ARBA" id="ARBA00022801"/>
    </source>
</evidence>
<protein>
    <submittedName>
        <fullName evidence="3">Amidohydrolase</fullName>
    </submittedName>
</protein>
<dbReference type="KEGG" id="seds:AAY24_17845"/>
<name>A0A0F7K018_9GAMM</name>
<dbReference type="CDD" id="cd07197">
    <property type="entry name" value="nitrilase"/>
    <property type="match status" value="2"/>
</dbReference>
<dbReference type="SUPFAM" id="SSF56317">
    <property type="entry name" value="Carbon-nitrogen hydrolase"/>
    <property type="match status" value="2"/>
</dbReference>
<evidence type="ECO:0000313" key="3">
    <source>
        <dbReference type="EMBL" id="AKH21896.1"/>
    </source>
</evidence>
<dbReference type="OrthoDB" id="9803803at2"/>
<dbReference type="GO" id="GO:0016811">
    <property type="term" value="F:hydrolase activity, acting on carbon-nitrogen (but not peptide) bonds, in linear amides"/>
    <property type="evidence" value="ECO:0007669"/>
    <property type="project" value="UniProtKB-ARBA"/>
</dbReference>
<sequence length="563" mass="62240">MNTKSLSFRAAVVQTLAELGDLDANITLTQSHVEEAVRQGARLIVLPECMNSGYLFDSEAHCREIAEPVTGRYVQALAELCRKHNIFIGTGFTEWDEDKGKVFNSALLIDPRGELILHYHKQFLATHDQNWFEFGERGCPVVDTELGRIGLLICFDGRIPEIARSLALQGAEVILDMANFFAMDQADLWVPARAYENGVWIVAATKSGVERSIYYPGGSMIVSPDGETKAYVPYDTHGVASAEIFPEQARNKSWFYGANRWSDRRPDTYSLLRAPFEETPLASLLDQPLIPEQATAKGAAVQAHATFSTGSLEEALDMLDHAAKLGSKLLVLPQHMTFSSWLPSRSDVEQNREARDHALQRVQSICKRYDCSVVLPIFMEDAGQFVPTAVVIGPGGNELGRQQQIHLEPEMVSWAKGGDCFTVIDTPSGRLGVLLGYDGMFPESSRVLALAGADIIAWCSAWRHPNDRKLLTMPKAEDNRCFLICANRSDAPYPGGSFIAPPTGFPQWDMDLAAPPVLRHNAVQPGFMNLALARQKSMIPGVDMIRNRITDTYEVLIADKNVG</sequence>
<feature type="domain" description="CN hydrolase" evidence="2">
    <location>
        <begin position="296"/>
        <end position="530"/>
    </location>
</feature>
<dbReference type="Proteomes" id="UP000034410">
    <property type="component" value="Chromosome"/>
</dbReference>
<evidence type="ECO:0000259" key="2">
    <source>
        <dbReference type="PROSITE" id="PS50263"/>
    </source>
</evidence>
<dbReference type="Gene3D" id="3.60.110.10">
    <property type="entry name" value="Carbon-nitrogen hydrolase"/>
    <property type="match status" value="2"/>
</dbReference>
<dbReference type="Pfam" id="PF00795">
    <property type="entry name" value="CN_hydrolase"/>
    <property type="match status" value="2"/>
</dbReference>
<keyword evidence="4" id="KW-1185">Reference proteome</keyword>
<accession>A0A0F7K018</accession>
<proteinExistence type="predicted"/>